<dbReference type="CDD" id="cd13542">
    <property type="entry name" value="PBP2_FutA1_ilke"/>
    <property type="match status" value="1"/>
</dbReference>
<proteinExistence type="inferred from homology"/>
<evidence type="ECO:0000313" key="5">
    <source>
        <dbReference type="Proteomes" id="UP001438953"/>
    </source>
</evidence>
<dbReference type="RefSeq" id="WP_350935888.1">
    <property type="nucleotide sequence ID" value="NZ_JAYWLC010000004.1"/>
</dbReference>
<gene>
    <name evidence="4" type="ORF">VSX56_06905</name>
</gene>
<organism evidence="4 5">
    <name type="scientific">Thioclava kandeliae</name>
    <dbReference type="NCBI Taxonomy" id="3070818"/>
    <lineage>
        <taxon>Bacteria</taxon>
        <taxon>Pseudomonadati</taxon>
        <taxon>Pseudomonadota</taxon>
        <taxon>Alphaproteobacteria</taxon>
        <taxon>Rhodobacterales</taxon>
        <taxon>Paracoccaceae</taxon>
        <taxon>Thioclava</taxon>
    </lineage>
</organism>
<evidence type="ECO:0000256" key="2">
    <source>
        <dbReference type="ARBA" id="ARBA00022729"/>
    </source>
</evidence>
<evidence type="ECO:0000256" key="1">
    <source>
        <dbReference type="ARBA" id="ARBA00008520"/>
    </source>
</evidence>
<dbReference type="PANTHER" id="PTHR30006:SF15">
    <property type="entry name" value="IRON-UTILIZATION PERIPLASMIC PROTEIN"/>
    <property type="match status" value="1"/>
</dbReference>
<dbReference type="SUPFAM" id="SSF53850">
    <property type="entry name" value="Periplasmic binding protein-like II"/>
    <property type="match status" value="1"/>
</dbReference>
<evidence type="ECO:0000256" key="3">
    <source>
        <dbReference type="SAM" id="SignalP"/>
    </source>
</evidence>
<reference evidence="4 5" key="1">
    <citation type="submission" date="2024-01" db="EMBL/GenBank/DDBJ databases">
        <authorList>
            <person name="Deng Y."/>
            <person name="Su J."/>
        </authorList>
    </citation>
    <scope>NUCLEOTIDE SEQUENCE [LARGE SCALE GENOMIC DNA]</scope>
    <source>
        <strain evidence="4 5">CPCC 100088</strain>
    </source>
</reference>
<dbReference type="PANTHER" id="PTHR30006">
    <property type="entry name" value="THIAMINE-BINDING PERIPLASMIC PROTEIN-RELATED"/>
    <property type="match status" value="1"/>
</dbReference>
<name>A0ABV1SF17_9RHOB</name>
<evidence type="ECO:0000313" key="4">
    <source>
        <dbReference type="EMBL" id="MER5171504.1"/>
    </source>
</evidence>
<dbReference type="InterPro" id="IPR006059">
    <property type="entry name" value="SBP"/>
</dbReference>
<comment type="caution">
    <text evidence="4">The sequence shown here is derived from an EMBL/GenBank/DDBJ whole genome shotgun (WGS) entry which is preliminary data.</text>
</comment>
<feature type="signal peptide" evidence="3">
    <location>
        <begin position="1"/>
        <end position="20"/>
    </location>
</feature>
<dbReference type="EMBL" id="JAYWLC010000004">
    <property type="protein sequence ID" value="MER5171504.1"/>
    <property type="molecule type" value="Genomic_DNA"/>
</dbReference>
<comment type="similarity">
    <text evidence="1">Belongs to the bacterial solute-binding protein 1 family.</text>
</comment>
<keyword evidence="5" id="KW-1185">Reference proteome</keyword>
<protein>
    <submittedName>
        <fullName evidence="4">Fe(3+) ABC transporter substrate-binding protein</fullName>
    </submittedName>
</protein>
<dbReference type="InterPro" id="IPR026045">
    <property type="entry name" value="Ferric-bd"/>
</dbReference>
<sequence length="333" mass="36517">MRLFPLLAPALAALPLPAMADVNIYSHRQPELVQPLLDAFTKETGIKVNVAYIAQGMVERLQAEGRRSPADLVMTVDIARLTQVVDGGVTQAVEDPALDTAIPAAFRDPAHQWFGLTTRARIVYASKERVAEGEITTYEDLADPKWKGRICTRPFTSDYNVALTAAYLIHHGEEATRDWLTGLKANLALKPSGNDSSQVKSIWAGQCDISLGNTYYMGQMLANDESAEWANSVSIRFPVFEGGGTHMNISGVAMTKSAPNKDEALRLMEFLVSDEAQHIYAETNHEFPVKEGVDPSDLVKSWGAFTPDGLDLVEIARMRPEALKLIEAVNFDG</sequence>
<dbReference type="Proteomes" id="UP001438953">
    <property type="component" value="Unassembled WGS sequence"/>
</dbReference>
<accession>A0ABV1SF17</accession>
<dbReference type="Gene3D" id="3.40.190.10">
    <property type="entry name" value="Periplasmic binding protein-like II"/>
    <property type="match status" value="2"/>
</dbReference>
<reference evidence="4 5" key="2">
    <citation type="submission" date="2024-06" db="EMBL/GenBank/DDBJ databases">
        <title>Thioclava kandeliae sp. nov. from a rhizosphere soil sample of Kandelia candel in a mangrove.</title>
        <authorList>
            <person name="Mu T."/>
        </authorList>
    </citation>
    <scope>NUCLEOTIDE SEQUENCE [LARGE SCALE GENOMIC DNA]</scope>
    <source>
        <strain evidence="4 5">CPCC 100088</strain>
    </source>
</reference>
<feature type="chain" id="PRO_5045885873" evidence="3">
    <location>
        <begin position="21"/>
        <end position="333"/>
    </location>
</feature>
<dbReference type="Pfam" id="PF13416">
    <property type="entry name" value="SBP_bac_8"/>
    <property type="match status" value="1"/>
</dbReference>
<dbReference type="PIRSF" id="PIRSF002825">
    <property type="entry name" value="CfbpA"/>
    <property type="match status" value="1"/>
</dbReference>
<keyword evidence="2 3" id="KW-0732">Signal</keyword>